<dbReference type="Proteomes" id="UP000521676">
    <property type="component" value="Unassembled WGS sequence"/>
</dbReference>
<evidence type="ECO:0000313" key="5">
    <source>
        <dbReference type="Proteomes" id="UP001431572"/>
    </source>
</evidence>
<keyword evidence="1" id="KW-0812">Transmembrane</keyword>
<dbReference type="SUPFAM" id="SSF52200">
    <property type="entry name" value="Toll/Interleukin receptor TIR domain"/>
    <property type="match status" value="1"/>
</dbReference>
<evidence type="ECO:0000313" key="3">
    <source>
        <dbReference type="EMBL" id="WJW67179.1"/>
    </source>
</evidence>
<dbReference type="Proteomes" id="UP001431572">
    <property type="component" value="Chromosome 1"/>
</dbReference>
<gene>
    <name evidence="2" type="ORF">HXX08_05435</name>
    <name evidence="3" type="ORF">OZ401_000435</name>
</gene>
<dbReference type="EMBL" id="CP128399">
    <property type="protein sequence ID" value="WJW67179.1"/>
    <property type="molecule type" value="Genomic_DNA"/>
</dbReference>
<dbReference type="AlphaFoldDB" id="A0A8T7LTF7"/>
<dbReference type="InterPro" id="IPR035897">
    <property type="entry name" value="Toll_tir_struct_dom_sf"/>
</dbReference>
<keyword evidence="5" id="KW-1185">Reference proteome</keyword>
<protein>
    <recommendedName>
        <fullName evidence="6">TIR domain-containing protein</fullName>
    </recommendedName>
</protein>
<keyword evidence="1" id="KW-1133">Transmembrane helix</keyword>
<accession>A0A8T7LTF7</accession>
<reference evidence="3" key="2">
    <citation type="journal article" date="2024" name="Nature">
        <title>Anoxygenic phototroph of the Chloroflexota uses a type I reaction centre.</title>
        <authorList>
            <person name="Tsuji J.M."/>
            <person name="Shaw N.A."/>
            <person name="Nagashima S."/>
            <person name="Venkiteswaran J.J."/>
            <person name="Schiff S.L."/>
            <person name="Watanabe T."/>
            <person name="Fukui M."/>
            <person name="Hanada S."/>
            <person name="Tank M."/>
            <person name="Neufeld J.D."/>
        </authorList>
    </citation>
    <scope>NUCLEOTIDE SEQUENCE</scope>
    <source>
        <strain evidence="3">L227-S17</strain>
    </source>
</reference>
<sequence>MTATVMTVVICAPEDQPIRDELLQFFSPLIRQGDISVWPELQLFSDMAQVKKLLLEKAHQADLLVFIVSPEFLDDEFFYTELIKGLVDGGTLRIIPVILKDCLWWETPLEKLSVLPKEVNQKKGELLPDYLGRKTKRERVLCQVGLDLLVVIKEARVKKATQPPPLLAEAVTETRHLDAALPSEVEVNERVHLLAMLRTETSLGLREYLSNIEKQEAFGIKPEQVVTPGKVEIEYPKDTVGQVLPVELLVRVSSKDFELEKSEERVTLTLQKDSIPCIFPLKPLKLGTLEINLKVSSLEEAMFFETILTAECVVTAETASFTIKGANSIGVLPSITLTEEPLKKAHEEKEILEPQSARYISPATPPQFEIQREGKWKELPSLSQNPFPRPSSPPMPIRAAQKRRPVIVNTLAAMFATFLVAGFLLITVLSGSNGSPPPTSVPYITPTRTVQISPSPSNTPLVRATTTAGG</sequence>
<evidence type="ECO:0000256" key="1">
    <source>
        <dbReference type="SAM" id="Phobius"/>
    </source>
</evidence>
<feature type="transmembrane region" description="Helical" evidence="1">
    <location>
        <begin position="406"/>
        <end position="429"/>
    </location>
</feature>
<name>A0A8T7LTF7_9CHLR</name>
<evidence type="ECO:0008006" key="6">
    <source>
        <dbReference type="Google" id="ProtNLM"/>
    </source>
</evidence>
<dbReference type="EMBL" id="JACATZ010000001">
    <property type="protein sequence ID" value="NWJ45304.1"/>
    <property type="molecule type" value="Genomic_DNA"/>
</dbReference>
<dbReference type="RefSeq" id="WP_341469077.1">
    <property type="nucleotide sequence ID" value="NZ_CP128399.1"/>
</dbReference>
<organism evidence="2 4">
    <name type="scientific">Candidatus Chlorohelix allophototropha</name>
    <dbReference type="NCBI Taxonomy" id="3003348"/>
    <lineage>
        <taxon>Bacteria</taxon>
        <taxon>Bacillati</taxon>
        <taxon>Chloroflexota</taxon>
        <taxon>Chloroflexia</taxon>
        <taxon>Candidatus Chloroheliales</taxon>
        <taxon>Candidatus Chloroheliaceae</taxon>
        <taxon>Candidatus Chlorohelix</taxon>
    </lineage>
</organism>
<reference evidence="2 4" key="1">
    <citation type="submission" date="2020-06" db="EMBL/GenBank/DDBJ databases">
        <title>Anoxygenic phototrophic Chloroflexota member uses a Type I reaction center.</title>
        <authorList>
            <person name="Tsuji J.M."/>
            <person name="Shaw N.A."/>
            <person name="Nagashima S."/>
            <person name="Venkiteswaran J."/>
            <person name="Schiff S.L."/>
            <person name="Hanada S."/>
            <person name="Tank M."/>
            <person name="Neufeld J.D."/>
        </authorList>
    </citation>
    <scope>NUCLEOTIDE SEQUENCE [LARGE SCALE GENOMIC DNA]</scope>
    <source>
        <strain evidence="2">L227-S17</strain>
    </source>
</reference>
<evidence type="ECO:0000313" key="4">
    <source>
        <dbReference type="Proteomes" id="UP000521676"/>
    </source>
</evidence>
<proteinExistence type="predicted"/>
<keyword evidence="1" id="KW-0472">Membrane</keyword>
<evidence type="ECO:0000313" key="2">
    <source>
        <dbReference type="EMBL" id="NWJ45304.1"/>
    </source>
</evidence>